<evidence type="ECO:0000313" key="2">
    <source>
        <dbReference type="EMBL" id="HEC67298.1"/>
    </source>
</evidence>
<gene>
    <name evidence="2" type="ORF">ENI35_00550</name>
</gene>
<reference evidence="2" key="1">
    <citation type="journal article" date="2020" name="mSystems">
        <title>Genome- and Community-Level Interaction Insights into Carbon Utilization and Element Cycling Functions of Hydrothermarchaeota in Hydrothermal Sediment.</title>
        <authorList>
            <person name="Zhou Z."/>
            <person name="Liu Y."/>
            <person name="Xu W."/>
            <person name="Pan J."/>
            <person name="Luo Z.H."/>
            <person name="Li M."/>
        </authorList>
    </citation>
    <scope>NUCLEOTIDE SEQUENCE [LARGE SCALE GENOMIC DNA]</scope>
    <source>
        <strain evidence="2">HyVt-389</strain>
    </source>
</reference>
<evidence type="ECO:0000256" key="1">
    <source>
        <dbReference type="SAM" id="Coils"/>
    </source>
</evidence>
<feature type="coiled-coil region" evidence="1">
    <location>
        <begin position="29"/>
        <end position="56"/>
    </location>
</feature>
<dbReference type="AlphaFoldDB" id="A0A7C1W047"/>
<proteinExistence type="predicted"/>
<accession>A0A7C1W047</accession>
<dbReference type="Proteomes" id="UP000885738">
    <property type="component" value="Unassembled WGS sequence"/>
</dbReference>
<dbReference type="EMBL" id="DRIH01000011">
    <property type="protein sequence ID" value="HEC67298.1"/>
    <property type="molecule type" value="Genomic_DNA"/>
</dbReference>
<protein>
    <submittedName>
        <fullName evidence="2">Uncharacterized protein</fullName>
    </submittedName>
</protein>
<keyword evidence="1" id="KW-0175">Coiled coil</keyword>
<comment type="caution">
    <text evidence="2">The sequence shown here is derived from an EMBL/GenBank/DDBJ whole genome shotgun (WGS) entry which is preliminary data.</text>
</comment>
<organism evidence="2">
    <name type="scientific">Desulfofervidus auxilii</name>
    <dbReference type="NCBI Taxonomy" id="1621989"/>
    <lineage>
        <taxon>Bacteria</taxon>
        <taxon>Pseudomonadati</taxon>
        <taxon>Thermodesulfobacteriota</taxon>
        <taxon>Candidatus Desulfofervidia</taxon>
        <taxon>Candidatus Desulfofervidales</taxon>
        <taxon>Candidatus Desulfofervidaceae</taxon>
        <taxon>Candidatus Desulfofervidus</taxon>
    </lineage>
</organism>
<sequence length="99" mass="12060">MVISTNILKILADITGEPRFDFAIRQILKDAIEHRVERIEREIKQLEKKYEMKFEEFEKKFQKEEISNQYSYEIEKDYLEWEGLVGRLKKYQKLLESLA</sequence>
<name>A0A7C1W047_DESA2</name>